<accession>A0ABX6IHB9</accession>
<evidence type="ECO:0000313" key="5">
    <source>
        <dbReference type="EMBL" id="QHN34700.1"/>
    </source>
</evidence>
<dbReference type="Gene3D" id="3.30.70.270">
    <property type="match status" value="1"/>
</dbReference>
<feature type="domain" description="UmuC" evidence="4">
    <location>
        <begin position="41"/>
        <end position="165"/>
    </location>
</feature>
<comment type="similarity">
    <text evidence="1">Belongs to the DNA polymerase type-Y family.</text>
</comment>
<dbReference type="Pfam" id="PF00817">
    <property type="entry name" value="IMS"/>
    <property type="match status" value="1"/>
</dbReference>
<evidence type="ECO:0000313" key="6">
    <source>
        <dbReference type="Proteomes" id="UP001059836"/>
    </source>
</evidence>
<dbReference type="InterPro" id="IPR043128">
    <property type="entry name" value="Rev_trsase/Diguanyl_cyclase"/>
</dbReference>
<evidence type="ECO:0000256" key="3">
    <source>
        <dbReference type="ARBA" id="ARBA00025589"/>
    </source>
</evidence>
<evidence type="ECO:0000259" key="4">
    <source>
        <dbReference type="PROSITE" id="PS50173"/>
    </source>
</evidence>
<dbReference type="Proteomes" id="UP001059836">
    <property type="component" value="Chromosome"/>
</dbReference>
<keyword evidence="6" id="KW-1185">Reference proteome</keyword>
<keyword evidence="2" id="KW-0227">DNA damage</keyword>
<dbReference type="CDD" id="cd03468">
    <property type="entry name" value="PolY_like"/>
    <property type="match status" value="1"/>
</dbReference>
<dbReference type="PANTHER" id="PTHR35369:SF2">
    <property type="entry name" value="BLR3025 PROTEIN"/>
    <property type="match status" value="1"/>
</dbReference>
<dbReference type="SUPFAM" id="SSF56672">
    <property type="entry name" value="DNA/RNA polymerases"/>
    <property type="match status" value="1"/>
</dbReference>
<dbReference type="PROSITE" id="PS50173">
    <property type="entry name" value="UMUC"/>
    <property type="match status" value="1"/>
</dbReference>
<protein>
    <submittedName>
        <fullName evidence="5">DNA polymerase Y family protein</fullName>
    </submittedName>
</protein>
<dbReference type="EMBL" id="CP045809">
    <property type="protein sequence ID" value="QHN34700.1"/>
    <property type="molecule type" value="Genomic_DNA"/>
</dbReference>
<organism evidence="5 6">
    <name type="scientific">Gordonia pseudamarae</name>
    <dbReference type="NCBI Taxonomy" id="2831662"/>
    <lineage>
        <taxon>Bacteria</taxon>
        <taxon>Bacillati</taxon>
        <taxon>Actinomycetota</taxon>
        <taxon>Actinomycetes</taxon>
        <taxon>Mycobacteriales</taxon>
        <taxon>Gordoniaceae</taxon>
        <taxon>Gordonia</taxon>
    </lineage>
</organism>
<gene>
    <name evidence="5" type="ORF">GII31_07100</name>
</gene>
<reference evidence="5" key="1">
    <citation type="journal article" date="2021" name="Nat. Microbiol.">
        <title>Cocultivation of an ultrasmall environmental parasitic bacterium with lytic ability against bacteria associated with wastewater foams.</title>
        <authorList>
            <person name="Batinovic S."/>
            <person name="Rose J.J.A."/>
            <person name="Ratcliffe J."/>
            <person name="Seviour R.J."/>
            <person name="Petrovski S."/>
        </authorList>
    </citation>
    <scope>NUCLEOTIDE SEQUENCE</scope>
    <source>
        <strain evidence="5">CON9</strain>
    </source>
</reference>
<comment type="function">
    <text evidence="3">Poorly processive, error-prone DNA polymerase involved in untargeted mutagenesis. Copies undamaged DNA at stalled replication forks, which arise in vivo from mismatched or misaligned primer ends. These misaligned primers can be extended by PolIV. Exhibits no 3'-5' exonuclease (proofreading) activity. May be involved in translesional synthesis, in conjunction with the beta clamp from PolIII.</text>
</comment>
<sequence length="529" mass="56194">MGDPSSRGVSGPRSPARRVLALWCPDWPASAAGAAADLAPDVPVAVLHANRVVACSAAARRSGVRRGMRNRQAQAACPKMVLAGSDAGRDGQWYEPIVAAVTEVVPTVEVLRPGLLVIPLTATLCRHLGDEQAIAERLTDVIGACGAEASAGVADEMFTAVLAARRGQCVEPGGDAAWLAPLPIAELAVESAFGGHERTELVDLLRRLGITTIGAFAGFPIRDVATRFTADAVAAHRLANAVPDRGPVGGRIQEDLLIEYDCDPPIDRVDAAAFVGRRLADELHRRLAAMSVCCTRLTVEAVTQLGQRHTRTWRAVAPLTADDIACRVRWQLDGWLTGGRGTHGQRPDSPIALLRIDPVEVIDSGAMHYTLSGHGLPESESDGERARAVLARVQGLLGGDAVKIPVLSGGRGPSDQVRLVTLGEDSVPHHDRSAPWPGRLPQPSPATLAEAAVAVLDPDGDPVRVSARGAFSAEPALVVGHRTWSVRWWAGPWPTGLDGTARAQVLLDDTRALLLHYRSEHWIVEGIYE</sequence>
<dbReference type="PANTHER" id="PTHR35369">
    <property type="entry name" value="BLR3025 PROTEIN-RELATED"/>
    <property type="match status" value="1"/>
</dbReference>
<dbReference type="InterPro" id="IPR001126">
    <property type="entry name" value="UmuC"/>
</dbReference>
<name>A0ABX6IHB9_9ACTN</name>
<proteinExistence type="inferred from homology"/>
<evidence type="ECO:0000256" key="2">
    <source>
        <dbReference type="ARBA" id="ARBA00022763"/>
    </source>
</evidence>
<dbReference type="InterPro" id="IPR050356">
    <property type="entry name" value="SulA_CellDiv_inhibitor"/>
</dbReference>
<evidence type="ECO:0000256" key="1">
    <source>
        <dbReference type="ARBA" id="ARBA00010945"/>
    </source>
</evidence>
<dbReference type="RefSeq" id="WP_213248108.1">
    <property type="nucleotide sequence ID" value="NZ_CP045806.1"/>
</dbReference>
<dbReference type="Gene3D" id="3.40.1170.60">
    <property type="match status" value="1"/>
</dbReference>
<dbReference type="InterPro" id="IPR043502">
    <property type="entry name" value="DNA/RNA_pol_sf"/>
</dbReference>